<dbReference type="HAMAP" id="MF_00173">
    <property type="entry name" value="Arg_repressor"/>
    <property type="match status" value="1"/>
</dbReference>
<evidence type="ECO:0000256" key="1">
    <source>
        <dbReference type="ARBA" id="ARBA00004496"/>
    </source>
</evidence>
<dbReference type="SUPFAM" id="SSF46785">
    <property type="entry name" value="Winged helix' DNA-binding domain"/>
    <property type="match status" value="1"/>
</dbReference>
<organism evidence="10 11">
    <name type="scientific">Candidatus Vagococcus giribetii</name>
    <dbReference type="NCBI Taxonomy" id="2230876"/>
    <lineage>
        <taxon>Bacteria</taxon>
        <taxon>Bacillati</taxon>
        <taxon>Bacillota</taxon>
        <taxon>Bacilli</taxon>
        <taxon>Lactobacillales</taxon>
        <taxon>Enterococcaceae</taxon>
        <taxon>Vagococcus</taxon>
    </lineage>
</organism>
<dbReference type="InterPro" id="IPR020900">
    <property type="entry name" value="Arg_repress_DNA-bd"/>
</dbReference>
<keyword evidence="11" id="KW-1185">Reference proteome</keyword>
<keyword evidence="6 7" id="KW-0804">Transcription</keyword>
<comment type="pathway">
    <text evidence="7">Amino-acid biosynthesis; L-arginine biosynthesis [regulation].</text>
</comment>
<reference evidence="10 11" key="1">
    <citation type="submission" date="2021-03" db="EMBL/GenBank/DDBJ databases">
        <title>Enterococcal diversity collection.</title>
        <authorList>
            <person name="Gilmore M.S."/>
            <person name="Schwartzman J."/>
            <person name="Van Tyne D."/>
            <person name="Martin M."/>
            <person name="Earl A.M."/>
            <person name="Manson A.L."/>
            <person name="Straub T."/>
            <person name="Salamzade R."/>
            <person name="Saavedra J."/>
            <person name="Lebreton F."/>
            <person name="Prichula J."/>
            <person name="Schaufler K."/>
            <person name="Gaca A."/>
            <person name="Sgardioli B."/>
            <person name="Wagenaar J."/>
            <person name="Strong T."/>
        </authorList>
    </citation>
    <scope>NUCLEOTIDE SEQUENCE [LARGE SCALE GENOMIC DNA]</scope>
    <source>
        <strain evidence="10 11">DIV0080</strain>
    </source>
</reference>
<protein>
    <recommendedName>
        <fullName evidence="7">Arginine repressor</fullName>
    </recommendedName>
</protein>
<evidence type="ECO:0000256" key="6">
    <source>
        <dbReference type="ARBA" id="ARBA00023163"/>
    </source>
</evidence>
<dbReference type="InterPro" id="IPR020899">
    <property type="entry name" value="Arg_repress_C"/>
</dbReference>
<keyword evidence="4 7" id="KW-0805">Transcription regulation</keyword>
<comment type="caution">
    <text evidence="10">The sequence shown here is derived from an EMBL/GenBank/DDBJ whole genome shotgun (WGS) entry which is preliminary data.</text>
</comment>
<dbReference type="Gene3D" id="1.10.10.10">
    <property type="entry name" value="Winged helix-like DNA-binding domain superfamily/Winged helix DNA-binding domain"/>
    <property type="match status" value="1"/>
</dbReference>
<keyword evidence="5 7" id="KW-0238">DNA-binding</keyword>
<evidence type="ECO:0000256" key="2">
    <source>
        <dbReference type="ARBA" id="ARBA00008316"/>
    </source>
</evidence>
<dbReference type="PANTHER" id="PTHR34471:SF1">
    <property type="entry name" value="ARGININE REPRESSOR"/>
    <property type="match status" value="1"/>
</dbReference>
<evidence type="ECO:0000256" key="3">
    <source>
        <dbReference type="ARBA" id="ARBA00022490"/>
    </source>
</evidence>
<sequence>MEKRRRQAIIKRILTENNIGTQEELMQRLEREDIYVTQSTISRDIRELNIVKSQTNTGEIFYRVLNNSVIGKKKRTDEERLIQVIEDTGVSLTQVEFTNLLTVLPGNGQVVGVLIDSIRSTYVDIVGCIAGDDSILIISRDKKRAEQVNQFLRQFLYHPKNH</sequence>
<dbReference type="Gene3D" id="3.30.1360.40">
    <property type="match status" value="1"/>
</dbReference>
<dbReference type="Pfam" id="PF01316">
    <property type="entry name" value="Arg_repressor"/>
    <property type="match status" value="1"/>
</dbReference>
<dbReference type="Pfam" id="PF02863">
    <property type="entry name" value="Arg_repressor_C"/>
    <property type="match status" value="1"/>
</dbReference>
<dbReference type="InterPro" id="IPR001669">
    <property type="entry name" value="Arg_repress"/>
</dbReference>
<dbReference type="EMBL" id="JAFLVX010000003">
    <property type="protein sequence ID" value="MBO0475580.1"/>
    <property type="molecule type" value="Genomic_DNA"/>
</dbReference>
<keyword evidence="7" id="KW-0055">Arginine biosynthesis</keyword>
<evidence type="ECO:0000259" key="8">
    <source>
        <dbReference type="Pfam" id="PF01316"/>
    </source>
</evidence>
<dbReference type="Proteomes" id="UP000664857">
    <property type="component" value="Unassembled WGS sequence"/>
</dbReference>
<feature type="domain" description="Arginine repressor DNA-binding" evidence="8">
    <location>
        <begin position="1"/>
        <end position="67"/>
    </location>
</feature>
<keyword evidence="3 7" id="KW-0963">Cytoplasm</keyword>
<evidence type="ECO:0000313" key="10">
    <source>
        <dbReference type="EMBL" id="MBO0475580.1"/>
    </source>
</evidence>
<evidence type="ECO:0000256" key="5">
    <source>
        <dbReference type="ARBA" id="ARBA00023125"/>
    </source>
</evidence>
<name>A0ABS3HQF9_9ENTE</name>
<evidence type="ECO:0000313" key="11">
    <source>
        <dbReference type="Proteomes" id="UP000664857"/>
    </source>
</evidence>
<keyword evidence="7" id="KW-0678">Repressor</keyword>
<gene>
    <name evidence="7" type="primary">argR</name>
    <name evidence="10" type="ORF">DOK76_00775</name>
</gene>
<dbReference type="InterPro" id="IPR036390">
    <property type="entry name" value="WH_DNA-bd_sf"/>
</dbReference>
<proteinExistence type="inferred from homology"/>
<dbReference type="SUPFAM" id="SSF55252">
    <property type="entry name" value="C-terminal domain of arginine repressor"/>
    <property type="match status" value="1"/>
</dbReference>
<dbReference type="InterPro" id="IPR036251">
    <property type="entry name" value="Arg_repress_C_sf"/>
</dbReference>
<dbReference type="PRINTS" id="PR01467">
    <property type="entry name" value="ARGREPRESSOR"/>
</dbReference>
<comment type="function">
    <text evidence="7">Regulates arginine biosynthesis genes.</text>
</comment>
<keyword evidence="7" id="KW-0028">Amino-acid biosynthesis</keyword>
<comment type="similarity">
    <text evidence="2 7">Belongs to the ArgR family.</text>
</comment>
<dbReference type="PANTHER" id="PTHR34471">
    <property type="entry name" value="ARGININE REPRESSOR"/>
    <property type="match status" value="1"/>
</dbReference>
<feature type="domain" description="Arginine repressor C-terminal" evidence="9">
    <location>
        <begin position="86"/>
        <end position="153"/>
    </location>
</feature>
<evidence type="ECO:0000256" key="4">
    <source>
        <dbReference type="ARBA" id="ARBA00023015"/>
    </source>
</evidence>
<evidence type="ECO:0000256" key="7">
    <source>
        <dbReference type="HAMAP-Rule" id="MF_00173"/>
    </source>
</evidence>
<comment type="subcellular location">
    <subcellularLocation>
        <location evidence="1 7">Cytoplasm</location>
    </subcellularLocation>
</comment>
<evidence type="ECO:0000259" key="9">
    <source>
        <dbReference type="Pfam" id="PF02863"/>
    </source>
</evidence>
<dbReference type="RefSeq" id="WP_206964235.1">
    <property type="nucleotide sequence ID" value="NZ_JAFLVX010000003.1"/>
</dbReference>
<accession>A0ABS3HQF9</accession>
<dbReference type="InterPro" id="IPR036388">
    <property type="entry name" value="WH-like_DNA-bd_sf"/>
</dbReference>